<dbReference type="Pfam" id="PF03357">
    <property type="entry name" value="Snf7"/>
    <property type="match status" value="1"/>
</dbReference>
<evidence type="ECO:0000256" key="6">
    <source>
        <dbReference type="ARBA" id="ARBA00023136"/>
    </source>
</evidence>
<evidence type="ECO:0000313" key="8">
    <source>
        <dbReference type="EMBL" id="OSX73486.1"/>
    </source>
</evidence>
<keyword evidence="4" id="KW-0967">Endosome</keyword>
<evidence type="ECO:0000256" key="5">
    <source>
        <dbReference type="ARBA" id="ARBA00022927"/>
    </source>
</evidence>
<feature type="compositionally biased region" description="Low complexity" evidence="7">
    <location>
        <begin position="8"/>
        <end position="32"/>
    </location>
</feature>
<proteinExistence type="inferred from homology"/>
<keyword evidence="6" id="KW-0472">Membrane</keyword>
<dbReference type="OrthoDB" id="441172at2759"/>
<dbReference type="Proteomes" id="UP000218209">
    <property type="component" value="Unassembled WGS sequence"/>
</dbReference>
<comment type="subcellular location">
    <subcellularLocation>
        <location evidence="1">Endosome membrane</location>
    </subcellularLocation>
</comment>
<dbReference type="GO" id="GO:0005771">
    <property type="term" value="C:multivesicular body"/>
    <property type="evidence" value="ECO:0007669"/>
    <property type="project" value="TreeGrafter"/>
</dbReference>
<keyword evidence="5" id="KW-0653">Protein transport</keyword>
<dbReference type="PANTHER" id="PTHR22761">
    <property type="entry name" value="CHARGED MULTIVESICULAR BODY PROTEIN"/>
    <property type="match status" value="1"/>
</dbReference>
<evidence type="ECO:0000256" key="7">
    <source>
        <dbReference type="SAM" id="MobiDB-lite"/>
    </source>
</evidence>
<dbReference type="InterPro" id="IPR005024">
    <property type="entry name" value="Snf7_fam"/>
</dbReference>
<dbReference type="AlphaFoldDB" id="A0A1X6NYA8"/>
<accession>A0A1X6NYA8</accession>
<dbReference type="GO" id="GO:0032511">
    <property type="term" value="P:late endosome to vacuole transport via multivesicular body sorting pathway"/>
    <property type="evidence" value="ECO:0007669"/>
    <property type="project" value="TreeGrafter"/>
</dbReference>
<sequence length="391" mass="41599">MGCGSSKPRTVSPPSSPAPRVAASPAAVRPAVTVSERDQAMLKLKVQRDKLTRFRQRMDAEDAKLTEVAKSLLASGARPRAALVLRHRTLVRQRLASTEAALANVEALTGSLETAELNASVIDALSAGNAELAALNALMPASAIAEILEEGSAQREATEAIAAELARGGDAADEEGVAEELAALEAAVAAAAETPAPEGVGGGGLPLRPRSARRQRPPPRCLSRWGGTRRTPRAPPTTRRRRRGNGRQIRWRLERHTGSCLEEVSSMAPFDALFCCLGHALFVCSLPLSALHPHSIPCLFACISHTCSSLFCLLSVGQDVYGVLFSLVGRLREHGVLTRRRCAGGRGSPLDATHEVRSVVQNRGPMSGGYRCGSARRERCGMMQNEMGSLL</sequence>
<protein>
    <submittedName>
        <fullName evidence="8">Uncharacterized protein</fullName>
    </submittedName>
</protein>
<comment type="similarity">
    <text evidence="2">Belongs to the SNF7 family.</text>
</comment>
<organism evidence="8 9">
    <name type="scientific">Porphyra umbilicalis</name>
    <name type="common">Purple laver</name>
    <name type="synonym">Red alga</name>
    <dbReference type="NCBI Taxonomy" id="2786"/>
    <lineage>
        <taxon>Eukaryota</taxon>
        <taxon>Rhodophyta</taxon>
        <taxon>Bangiophyceae</taxon>
        <taxon>Bangiales</taxon>
        <taxon>Bangiaceae</taxon>
        <taxon>Porphyra</taxon>
    </lineage>
</organism>
<evidence type="ECO:0000256" key="3">
    <source>
        <dbReference type="ARBA" id="ARBA00022448"/>
    </source>
</evidence>
<dbReference type="GO" id="GO:0000815">
    <property type="term" value="C:ESCRT III complex"/>
    <property type="evidence" value="ECO:0007669"/>
    <property type="project" value="TreeGrafter"/>
</dbReference>
<reference evidence="8 9" key="1">
    <citation type="submission" date="2017-03" db="EMBL/GenBank/DDBJ databases">
        <title>WGS assembly of Porphyra umbilicalis.</title>
        <authorList>
            <person name="Brawley S.H."/>
            <person name="Blouin N.A."/>
            <person name="Ficko-Blean E."/>
            <person name="Wheeler G.L."/>
            <person name="Lohr M."/>
            <person name="Goodson H.V."/>
            <person name="Jenkins J.W."/>
            <person name="Blaby-Haas C.E."/>
            <person name="Helliwell K.E."/>
            <person name="Chan C."/>
            <person name="Marriage T."/>
            <person name="Bhattacharya D."/>
            <person name="Klein A.S."/>
            <person name="Badis Y."/>
            <person name="Brodie J."/>
            <person name="Cao Y."/>
            <person name="Collen J."/>
            <person name="Dittami S.M."/>
            <person name="Gachon C.M."/>
            <person name="Green B.R."/>
            <person name="Karpowicz S."/>
            <person name="Kim J.W."/>
            <person name="Kudahl U."/>
            <person name="Lin S."/>
            <person name="Michel G."/>
            <person name="Mittag M."/>
            <person name="Olson B.J."/>
            <person name="Pangilinan J."/>
            <person name="Peng Y."/>
            <person name="Qiu H."/>
            <person name="Shu S."/>
            <person name="Singer J.T."/>
            <person name="Smith A.G."/>
            <person name="Sprecher B.N."/>
            <person name="Wagner V."/>
            <person name="Wang W."/>
            <person name="Wang Z.-Y."/>
            <person name="Yan J."/>
            <person name="Yarish C."/>
            <person name="Zoeuner-Riek S."/>
            <person name="Zhuang Y."/>
            <person name="Zou Y."/>
            <person name="Lindquist E.A."/>
            <person name="Grimwood J."/>
            <person name="Barry K."/>
            <person name="Rokhsar D.S."/>
            <person name="Schmutz J."/>
            <person name="Stiller J.W."/>
            <person name="Grossman A.R."/>
            <person name="Prochnik S.E."/>
        </authorList>
    </citation>
    <scope>NUCLEOTIDE SEQUENCE [LARGE SCALE GENOMIC DNA]</scope>
    <source>
        <strain evidence="8">4086291</strain>
    </source>
</reference>
<gene>
    <name evidence="8" type="ORF">BU14_0342s0007</name>
</gene>
<dbReference type="GO" id="GO:0006900">
    <property type="term" value="P:vesicle budding from membrane"/>
    <property type="evidence" value="ECO:0007669"/>
    <property type="project" value="TreeGrafter"/>
</dbReference>
<evidence type="ECO:0000256" key="4">
    <source>
        <dbReference type="ARBA" id="ARBA00022753"/>
    </source>
</evidence>
<dbReference type="Gene3D" id="6.10.140.1230">
    <property type="match status" value="1"/>
</dbReference>
<evidence type="ECO:0000256" key="2">
    <source>
        <dbReference type="ARBA" id="ARBA00006190"/>
    </source>
</evidence>
<dbReference type="EMBL" id="KV918993">
    <property type="protein sequence ID" value="OSX73486.1"/>
    <property type="molecule type" value="Genomic_DNA"/>
</dbReference>
<keyword evidence="9" id="KW-1185">Reference proteome</keyword>
<dbReference type="PANTHER" id="PTHR22761:SF5">
    <property type="entry name" value="CHARGED MULTIVESICULAR BODY PROTEIN 6"/>
    <property type="match status" value="1"/>
</dbReference>
<evidence type="ECO:0000256" key="1">
    <source>
        <dbReference type="ARBA" id="ARBA00004608"/>
    </source>
</evidence>
<feature type="region of interest" description="Disordered" evidence="7">
    <location>
        <begin position="194"/>
        <end position="247"/>
    </location>
</feature>
<name>A0A1X6NYA8_PORUM</name>
<evidence type="ECO:0000313" key="9">
    <source>
        <dbReference type="Proteomes" id="UP000218209"/>
    </source>
</evidence>
<keyword evidence="3" id="KW-0813">Transport</keyword>
<feature type="region of interest" description="Disordered" evidence="7">
    <location>
        <begin position="1"/>
        <end position="32"/>
    </location>
</feature>
<dbReference type="GO" id="GO:0015031">
    <property type="term" value="P:protein transport"/>
    <property type="evidence" value="ECO:0007669"/>
    <property type="project" value="UniProtKB-KW"/>
</dbReference>